<dbReference type="EMBL" id="MU251433">
    <property type="protein sequence ID" value="KAG9235401.1"/>
    <property type="molecule type" value="Genomic_DNA"/>
</dbReference>
<keyword evidence="3" id="KW-1185">Reference proteome</keyword>
<feature type="signal peptide" evidence="1">
    <location>
        <begin position="1"/>
        <end position="28"/>
    </location>
</feature>
<reference evidence="2" key="1">
    <citation type="journal article" date="2021" name="IMA Fungus">
        <title>Genomic characterization of three marine fungi, including Emericellopsis atlantica sp. nov. with signatures of a generalist lifestyle and marine biomass degradation.</title>
        <authorList>
            <person name="Hagestad O.C."/>
            <person name="Hou L."/>
            <person name="Andersen J.H."/>
            <person name="Hansen E.H."/>
            <person name="Altermark B."/>
            <person name="Li C."/>
            <person name="Kuhnert E."/>
            <person name="Cox R.J."/>
            <person name="Crous P.W."/>
            <person name="Spatafora J.W."/>
            <person name="Lail K."/>
            <person name="Amirebrahimi M."/>
            <person name="Lipzen A."/>
            <person name="Pangilinan J."/>
            <person name="Andreopoulos W."/>
            <person name="Hayes R.D."/>
            <person name="Ng V."/>
            <person name="Grigoriev I.V."/>
            <person name="Jackson S.A."/>
            <person name="Sutton T.D.S."/>
            <person name="Dobson A.D.W."/>
            <person name="Rama T."/>
        </authorList>
    </citation>
    <scope>NUCLEOTIDE SEQUENCE</scope>
    <source>
        <strain evidence="2">TRa018bII</strain>
    </source>
</reference>
<evidence type="ECO:0000313" key="2">
    <source>
        <dbReference type="EMBL" id="KAG9235401.1"/>
    </source>
</evidence>
<keyword evidence="1" id="KW-0732">Signal</keyword>
<evidence type="ECO:0000313" key="3">
    <source>
        <dbReference type="Proteomes" id="UP000824998"/>
    </source>
</evidence>
<feature type="chain" id="PRO_5040354976" evidence="1">
    <location>
        <begin position="29"/>
        <end position="124"/>
    </location>
</feature>
<organism evidence="2 3">
    <name type="scientific">Amylocarpus encephaloides</name>
    <dbReference type="NCBI Taxonomy" id="45428"/>
    <lineage>
        <taxon>Eukaryota</taxon>
        <taxon>Fungi</taxon>
        <taxon>Dikarya</taxon>
        <taxon>Ascomycota</taxon>
        <taxon>Pezizomycotina</taxon>
        <taxon>Leotiomycetes</taxon>
        <taxon>Helotiales</taxon>
        <taxon>Helotiales incertae sedis</taxon>
        <taxon>Amylocarpus</taxon>
    </lineage>
</organism>
<comment type="caution">
    <text evidence="2">The sequence shown here is derived from an EMBL/GenBank/DDBJ whole genome shotgun (WGS) entry which is preliminary data.</text>
</comment>
<evidence type="ECO:0000256" key="1">
    <source>
        <dbReference type="SAM" id="SignalP"/>
    </source>
</evidence>
<dbReference type="Proteomes" id="UP000824998">
    <property type="component" value="Unassembled WGS sequence"/>
</dbReference>
<protein>
    <submittedName>
        <fullName evidence="2">Uncharacterized protein</fullName>
    </submittedName>
</protein>
<dbReference type="AlphaFoldDB" id="A0A9P7YKR0"/>
<proteinExistence type="predicted"/>
<gene>
    <name evidence="2" type="ORF">BJ875DRAFT_459262</name>
</gene>
<name>A0A9P7YKR0_9HELO</name>
<sequence length="124" mass="13601">MFTTSQRPRWGKKVLSIVPLYCLLAALATEFPPHFHLICLSFSTSLPLQSKTHQNFCSFPHLTFNIQLFSGICQMTISSTDPTNPSLVTSLTVPRSCFTHVSNRNPSIQASTGIASSLADLVCV</sequence>
<accession>A0A9P7YKR0</accession>